<accession>A0A5X9FHC1</accession>
<comment type="caution">
    <text evidence="1">The sequence shown here is derived from an EMBL/GenBank/DDBJ whole genome shotgun (WGS) entry which is preliminary data.</text>
</comment>
<organism evidence="1">
    <name type="scientific">Salmonella enterica subsp. enterica serovar Tamberma</name>
    <dbReference type="NCBI Taxonomy" id="2565079"/>
    <lineage>
        <taxon>Bacteria</taxon>
        <taxon>Pseudomonadati</taxon>
        <taxon>Pseudomonadota</taxon>
        <taxon>Gammaproteobacteria</taxon>
        <taxon>Enterobacterales</taxon>
        <taxon>Enterobacteriaceae</taxon>
        <taxon>Salmonella</taxon>
    </lineage>
</organism>
<dbReference type="EMBL" id="AAHXAW010000039">
    <property type="protein sequence ID" value="ECB2739175.1"/>
    <property type="molecule type" value="Genomic_DNA"/>
</dbReference>
<dbReference type="AlphaFoldDB" id="A0A5X9FHC1"/>
<protein>
    <submittedName>
        <fullName evidence="1">Uncharacterized protein</fullName>
    </submittedName>
</protein>
<dbReference type="SUPFAM" id="SSF140670">
    <property type="entry name" value="YoaC-like"/>
    <property type="match status" value="1"/>
</dbReference>
<dbReference type="InterPro" id="IPR037210">
    <property type="entry name" value="YoaC-like_sf"/>
</dbReference>
<gene>
    <name evidence="1" type="ORF">EVT47_15500</name>
</gene>
<evidence type="ECO:0000313" key="1">
    <source>
        <dbReference type="EMBL" id="ECB2739175.1"/>
    </source>
</evidence>
<proteinExistence type="predicted"/>
<name>A0A5X9FHC1_SALET</name>
<reference evidence="1" key="1">
    <citation type="submission" date="2019-02" db="EMBL/GenBank/DDBJ databases">
        <authorList>
            <person name="Ashton P.M."/>
            <person name="Dallman T."/>
            <person name="Nair S."/>
            <person name="De Pinna E."/>
            <person name="Peters T."/>
            <person name="Grant K."/>
        </authorList>
    </citation>
    <scope>NUCLEOTIDE SEQUENCE</scope>
    <source>
        <strain evidence="1">490277</strain>
    </source>
</reference>
<sequence length="226" mass="25147">MSISRFLIENNGSNQDNIKIALSKAYHLCKDAGLQRVSLLFPAKGTFSHSDIATFLGTQATKALIKGQTVDLGNKVQLEFNTPKNFPIYGNHDIVLATYLTDKDMDIVDSIQNINSIVFLPWSEEEGKRWLSTWEPEIVGPSTWKILKPELPDSIGNEILRLGRCINMSTGLSHPSDKDRAKRIFAGLKKQGLKASEEAIRQFAVNNGWAPVRAQELASFAKKYVG</sequence>
<dbReference type="Gene3D" id="1.20.1290.30">
    <property type="match status" value="1"/>
</dbReference>